<keyword evidence="1" id="KW-0812">Transmembrane</keyword>
<evidence type="ECO:0000313" key="3">
    <source>
        <dbReference type="Proteomes" id="UP000250831"/>
    </source>
</evidence>
<keyword evidence="1" id="KW-1133">Transmembrane helix</keyword>
<sequence length="148" mass="17277">MKSKDIQTGNFIPSSNSKKLPFGLLCLFLYLCTSTQIFIEKNIQFYLLANARLIKTKYFRVYKTDRKNKTVLIASRNSALAMVIISPEWNNIVEFERLYVTSEKECTCGDNRNSMHHESLVLFNTYSLIITIRPPPYHQYSIMLTKHI</sequence>
<evidence type="ECO:0000256" key="1">
    <source>
        <dbReference type="SAM" id="Phobius"/>
    </source>
</evidence>
<organism evidence="2 3">
    <name type="scientific">Sphingobacterium athyrii</name>
    <dbReference type="NCBI Taxonomy" id="2152717"/>
    <lineage>
        <taxon>Bacteria</taxon>
        <taxon>Pseudomonadati</taxon>
        <taxon>Bacteroidota</taxon>
        <taxon>Sphingobacteriia</taxon>
        <taxon>Sphingobacteriales</taxon>
        <taxon>Sphingobacteriaceae</taxon>
        <taxon>Sphingobacterium</taxon>
    </lineage>
</organism>
<protein>
    <submittedName>
        <fullName evidence="2">Uncharacterized protein</fullName>
    </submittedName>
</protein>
<reference evidence="2 3" key="1">
    <citation type="submission" date="2018-04" db="EMBL/GenBank/DDBJ databases">
        <title>Sphingobacterium sp. M46 Genome.</title>
        <authorList>
            <person name="Cheng J."/>
            <person name="Li Y."/>
        </authorList>
    </citation>
    <scope>NUCLEOTIDE SEQUENCE [LARGE SCALE GENOMIC DNA]</scope>
    <source>
        <strain evidence="2 3">M46</strain>
    </source>
</reference>
<proteinExistence type="predicted"/>
<dbReference type="Proteomes" id="UP000250831">
    <property type="component" value="Unassembled WGS sequence"/>
</dbReference>
<name>A0A363NUM4_9SPHI</name>
<gene>
    <name evidence="2" type="ORF">DCO56_14330</name>
</gene>
<accession>A0A363NUM4</accession>
<feature type="transmembrane region" description="Helical" evidence="1">
    <location>
        <begin position="20"/>
        <end position="39"/>
    </location>
</feature>
<comment type="caution">
    <text evidence="2">The sequence shown here is derived from an EMBL/GenBank/DDBJ whole genome shotgun (WGS) entry which is preliminary data.</text>
</comment>
<keyword evidence="3" id="KW-1185">Reference proteome</keyword>
<dbReference type="AlphaFoldDB" id="A0A363NUM4"/>
<evidence type="ECO:0000313" key="2">
    <source>
        <dbReference type="EMBL" id="PUV24516.1"/>
    </source>
</evidence>
<keyword evidence="1" id="KW-0472">Membrane</keyword>
<dbReference type="EMBL" id="QCXX01000003">
    <property type="protein sequence ID" value="PUV24516.1"/>
    <property type="molecule type" value="Genomic_DNA"/>
</dbReference>